<keyword evidence="1" id="KW-0805">Transcription regulation</keyword>
<dbReference type="GO" id="GO:0043565">
    <property type="term" value="F:sequence-specific DNA binding"/>
    <property type="evidence" value="ECO:0007669"/>
    <property type="project" value="InterPro"/>
</dbReference>
<accession>A0A841EWF0</accession>
<dbReference type="Gene3D" id="1.10.10.60">
    <property type="entry name" value="Homeodomain-like"/>
    <property type="match status" value="2"/>
</dbReference>
<comment type="caution">
    <text evidence="5">The sequence shown here is derived from an EMBL/GenBank/DDBJ whole genome shotgun (WGS) entry which is preliminary data.</text>
</comment>
<name>A0A841EWF0_9BACT</name>
<keyword evidence="2 5" id="KW-0238">DNA-binding</keyword>
<dbReference type="PRINTS" id="PR00032">
    <property type="entry name" value="HTHARAC"/>
</dbReference>
<gene>
    <name evidence="5" type="ORF">HNP25_002450</name>
</gene>
<keyword evidence="3" id="KW-0804">Transcription</keyword>
<dbReference type="Pfam" id="PF12833">
    <property type="entry name" value="HTH_18"/>
    <property type="match status" value="1"/>
</dbReference>
<dbReference type="PROSITE" id="PS01124">
    <property type="entry name" value="HTH_ARAC_FAMILY_2"/>
    <property type="match status" value="1"/>
</dbReference>
<dbReference type="GO" id="GO:0003700">
    <property type="term" value="F:DNA-binding transcription factor activity"/>
    <property type="evidence" value="ECO:0007669"/>
    <property type="project" value="InterPro"/>
</dbReference>
<dbReference type="InterPro" id="IPR018062">
    <property type="entry name" value="HTH_AraC-typ_CS"/>
</dbReference>
<dbReference type="AlphaFoldDB" id="A0A841EWF0"/>
<dbReference type="InterPro" id="IPR018060">
    <property type="entry name" value="HTH_AraC"/>
</dbReference>
<evidence type="ECO:0000313" key="6">
    <source>
        <dbReference type="Proteomes" id="UP000524404"/>
    </source>
</evidence>
<sequence length="291" mass="34019">MLRKSLKNTFSLLNADYIKLNKTWNFKHVISPFYRMYLIDEGEGLLFNAQESQTLAPNFLYLVPSFTICNYQCNDALSQYYIQFIEESIDGNALFSNHRKLFKVPAEAQDFTHFKRLLSLNKGRGLSQSNNPKDYEKYPILQEFKQQNDALEASALMETQGIIMQLLSRFLAREYFDSEEKTVIPSKILETINYIQTHLEENLTVEHLADRANLSPDYFSRIFNENTGERPLSYIQFKRIERAQLLMITSDLPLLEIASKTGFESLSYFSRTFKQVTQQTPSEYKKNNRVV</sequence>
<dbReference type="EMBL" id="JACHKT010000016">
    <property type="protein sequence ID" value="MBB6003791.1"/>
    <property type="molecule type" value="Genomic_DNA"/>
</dbReference>
<reference evidence="5 6" key="1">
    <citation type="submission" date="2020-08" db="EMBL/GenBank/DDBJ databases">
        <title>Functional genomics of gut bacteria from endangered species of beetles.</title>
        <authorList>
            <person name="Carlos-Shanley C."/>
        </authorList>
    </citation>
    <scope>NUCLEOTIDE SEQUENCE [LARGE SCALE GENOMIC DNA]</scope>
    <source>
        <strain evidence="5 6">S00070</strain>
    </source>
</reference>
<evidence type="ECO:0000256" key="2">
    <source>
        <dbReference type="ARBA" id="ARBA00023125"/>
    </source>
</evidence>
<evidence type="ECO:0000259" key="4">
    <source>
        <dbReference type="PROSITE" id="PS01124"/>
    </source>
</evidence>
<dbReference type="RefSeq" id="WP_184134417.1">
    <property type="nucleotide sequence ID" value="NZ_JACHKT010000016.1"/>
</dbReference>
<evidence type="ECO:0000313" key="5">
    <source>
        <dbReference type="EMBL" id="MBB6003791.1"/>
    </source>
</evidence>
<dbReference type="PROSITE" id="PS00041">
    <property type="entry name" value="HTH_ARAC_FAMILY_1"/>
    <property type="match status" value="1"/>
</dbReference>
<evidence type="ECO:0000256" key="1">
    <source>
        <dbReference type="ARBA" id="ARBA00023015"/>
    </source>
</evidence>
<dbReference type="PANTHER" id="PTHR43280">
    <property type="entry name" value="ARAC-FAMILY TRANSCRIPTIONAL REGULATOR"/>
    <property type="match status" value="1"/>
</dbReference>
<proteinExistence type="predicted"/>
<dbReference type="PANTHER" id="PTHR43280:SF28">
    <property type="entry name" value="HTH-TYPE TRANSCRIPTIONAL ACTIVATOR RHAS"/>
    <property type="match status" value="1"/>
</dbReference>
<organism evidence="5 6">
    <name type="scientific">Arcicella rosea</name>
    <dbReference type="NCBI Taxonomy" id="502909"/>
    <lineage>
        <taxon>Bacteria</taxon>
        <taxon>Pseudomonadati</taxon>
        <taxon>Bacteroidota</taxon>
        <taxon>Cytophagia</taxon>
        <taxon>Cytophagales</taxon>
        <taxon>Flectobacillaceae</taxon>
        <taxon>Arcicella</taxon>
    </lineage>
</organism>
<dbReference type="SMART" id="SM00342">
    <property type="entry name" value="HTH_ARAC"/>
    <property type="match status" value="1"/>
</dbReference>
<dbReference type="InterPro" id="IPR020449">
    <property type="entry name" value="Tscrpt_reg_AraC-type_HTH"/>
</dbReference>
<dbReference type="Proteomes" id="UP000524404">
    <property type="component" value="Unassembled WGS sequence"/>
</dbReference>
<dbReference type="SUPFAM" id="SSF46689">
    <property type="entry name" value="Homeodomain-like"/>
    <property type="match status" value="2"/>
</dbReference>
<evidence type="ECO:0000256" key="3">
    <source>
        <dbReference type="ARBA" id="ARBA00023163"/>
    </source>
</evidence>
<dbReference type="InterPro" id="IPR009057">
    <property type="entry name" value="Homeodomain-like_sf"/>
</dbReference>
<keyword evidence="6" id="KW-1185">Reference proteome</keyword>
<feature type="domain" description="HTH araC/xylS-type" evidence="4">
    <location>
        <begin position="189"/>
        <end position="287"/>
    </location>
</feature>
<protein>
    <submittedName>
        <fullName evidence="5">AraC-like DNA-binding protein</fullName>
    </submittedName>
</protein>